<evidence type="ECO:0000313" key="2">
    <source>
        <dbReference type="EMBL" id="SEJ23050.1"/>
    </source>
</evidence>
<dbReference type="STRING" id="1043493.SAMN05421637_1245"/>
<name>A0A1H6XDT3_9MICO</name>
<accession>A0A1H6XDT3</accession>
<proteinExistence type="predicted"/>
<keyword evidence="1" id="KW-0472">Membrane</keyword>
<protein>
    <submittedName>
        <fullName evidence="2">Uncharacterized protein</fullName>
    </submittedName>
</protein>
<evidence type="ECO:0000256" key="1">
    <source>
        <dbReference type="SAM" id="Phobius"/>
    </source>
</evidence>
<dbReference type="OrthoDB" id="244933at2"/>
<dbReference type="RefSeq" id="WP_042214005.1">
    <property type="nucleotide sequence ID" value="NZ_BBLU01000005.1"/>
</dbReference>
<organism evidence="2 3">
    <name type="scientific">Demequina mangrovi</name>
    <dbReference type="NCBI Taxonomy" id="1043493"/>
    <lineage>
        <taxon>Bacteria</taxon>
        <taxon>Bacillati</taxon>
        <taxon>Actinomycetota</taxon>
        <taxon>Actinomycetes</taxon>
        <taxon>Micrococcales</taxon>
        <taxon>Demequinaceae</taxon>
        <taxon>Demequina</taxon>
    </lineage>
</organism>
<dbReference type="AlphaFoldDB" id="A0A1H6XDT3"/>
<feature type="transmembrane region" description="Helical" evidence="1">
    <location>
        <begin position="178"/>
        <end position="202"/>
    </location>
</feature>
<keyword evidence="1" id="KW-1133">Transmembrane helix</keyword>
<dbReference type="eggNOG" id="ENOG5030GHB">
    <property type="taxonomic scope" value="Bacteria"/>
</dbReference>
<reference evidence="3" key="1">
    <citation type="submission" date="2016-10" db="EMBL/GenBank/DDBJ databases">
        <authorList>
            <person name="Varghese N."/>
        </authorList>
    </citation>
    <scope>NUCLEOTIDE SEQUENCE [LARGE SCALE GENOMIC DNA]</scope>
    <source>
        <strain evidence="3">DSM 24868</strain>
    </source>
</reference>
<feature type="transmembrane region" description="Helical" evidence="1">
    <location>
        <begin position="112"/>
        <end position="132"/>
    </location>
</feature>
<dbReference type="Proteomes" id="UP000183315">
    <property type="component" value="Unassembled WGS sequence"/>
</dbReference>
<sequence>MRTARFLQMRREAYGFALGSLCFLVGATPLYADAVGAVVANATFAVGSVLFTGAALLQLLLSGRRPPRAASSRADAYDWWAAAIQLGGTVLFNVSTFRAWRAAVARPDEVGVGWTADAWGSLAFLVSSALALAALSRRHELWDVLARTPGAVWLNAAGSVAFGASAAGAYVVPATDELLSLWWTLFGTWLGALCFLVAAVLTRPSVTAPEERAGISG</sequence>
<evidence type="ECO:0000313" key="3">
    <source>
        <dbReference type="Proteomes" id="UP000183315"/>
    </source>
</evidence>
<feature type="transmembrane region" description="Helical" evidence="1">
    <location>
        <begin position="152"/>
        <end position="172"/>
    </location>
</feature>
<dbReference type="EMBL" id="FNZI01000002">
    <property type="protein sequence ID" value="SEJ23050.1"/>
    <property type="molecule type" value="Genomic_DNA"/>
</dbReference>
<gene>
    <name evidence="2" type="ORF">SAMN05421637_1245</name>
</gene>
<keyword evidence="3" id="KW-1185">Reference proteome</keyword>
<keyword evidence="1" id="KW-0812">Transmembrane</keyword>
<feature type="transmembrane region" description="Helical" evidence="1">
    <location>
        <begin position="42"/>
        <end position="61"/>
    </location>
</feature>
<feature type="transmembrane region" description="Helical" evidence="1">
    <location>
        <begin position="82"/>
        <end position="100"/>
    </location>
</feature>